<keyword evidence="1" id="KW-0472">Membrane</keyword>
<name>A0AA88LKR6_TACVA</name>
<dbReference type="EMBL" id="JAVHJS010000023">
    <property type="protein sequence ID" value="KAK2819947.1"/>
    <property type="molecule type" value="Genomic_DNA"/>
</dbReference>
<sequence>AELTDRIISQITSFLCLIVILVYVISSTSSAQISKTLCTHQTSVWPEGSRALTEVQEKKLCHKRQGFPLGGEISGLLPGGSD</sequence>
<comment type="caution">
    <text evidence="2">The sequence shown here is derived from an EMBL/GenBank/DDBJ whole genome shotgun (WGS) entry which is preliminary data.</text>
</comment>
<protein>
    <submittedName>
        <fullName evidence="2">Uncharacterized protein</fullName>
    </submittedName>
</protein>
<organism evidence="2 3">
    <name type="scientific">Tachysurus vachellii</name>
    <name type="common">Darkbarbel catfish</name>
    <name type="synonym">Pelteobagrus vachellii</name>
    <dbReference type="NCBI Taxonomy" id="175792"/>
    <lineage>
        <taxon>Eukaryota</taxon>
        <taxon>Metazoa</taxon>
        <taxon>Chordata</taxon>
        <taxon>Craniata</taxon>
        <taxon>Vertebrata</taxon>
        <taxon>Euteleostomi</taxon>
        <taxon>Actinopterygii</taxon>
        <taxon>Neopterygii</taxon>
        <taxon>Teleostei</taxon>
        <taxon>Ostariophysi</taxon>
        <taxon>Siluriformes</taxon>
        <taxon>Bagridae</taxon>
        <taxon>Tachysurus</taxon>
    </lineage>
</organism>
<feature type="non-terminal residue" evidence="2">
    <location>
        <position position="1"/>
    </location>
</feature>
<dbReference type="Proteomes" id="UP001187315">
    <property type="component" value="Unassembled WGS sequence"/>
</dbReference>
<evidence type="ECO:0000256" key="1">
    <source>
        <dbReference type="SAM" id="Phobius"/>
    </source>
</evidence>
<proteinExistence type="predicted"/>
<accession>A0AA88LKR6</accession>
<keyword evidence="1" id="KW-1133">Transmembrane helix</keyword>
<evidence type="ECO:0000313" key="2">
    <source>
        <dbReference type="EMBL" id="KAK2819947.1"/>
    </source>
</evidence>
<keyword evidence="3" id="KW-1185">Reference proteome</keyword>
<reference evidence="2" key="1">
    <citation type="submission" date="2023-08" db="EMBL/GenBank/DDBJ databases">
        <title>Pelteobagrus vachellii genome.</title>
        <authorList>
            <person name="Liu H."/>
        </authorList>
    </citation>
    <scope>NUCLEOTIDE SEQUENCE</scope>
    <source>
        <strain evidence="2">PRFRI_2022a</strain>
        <tissue evidence="2">Muscle</tissue>
    </source>
</reference>
<dbReference type="AlphaFoldDB" id="A0AA88LKR6"/>
<keyword evidence="1" id="KW-0812">Transmembrane</keyword>
<gene>
    <name evidence="2" type="ORF">Q7C36_021593</name>
</gene>
<feature type="transmembrane region" description="Helical" evidence="1">
    <location>
        <begin position="6"/>
        <end position="25"/>
    </location>
</feature>
<evidence type="ECO:0000313" key="3">
    <source>
        <dbReference type="Proteomes" id="UP001187315"/>
    </source>
</evidence>